<proteinExistence type="predicted"/>
<comment type="caution">
    <text evidence="1">The sequence shown here is derived from an EMBL/GenBank/DDBJ whole genome shotgun (WGS) entry which is preliminary data.</text>
</comment>
<dbReference type="EMBL" id="JAJSOF020000013">
    <property type="protein sequence ID" value="KAJ4443830.1"/>
    <property type="molecule type" value="Genomic_DNA"/>
</dbReference>
<evidence type="ECO:0000313" key="1">
    <source>
        <dbReference type="EMBL" id="KAJ4443830.1"/>
    </source>
</evidence>
<dbReference type="Proteomes" id="UP001148838">
    <property type="component" value="Unassembled WGS sequence"/>
</dbReference>
<reference evidence="1 2" key="1">
    <citation type="journal article" date="2022" name="Allergy">
        <title>Genome assembly and annotation of Periplaneta americana reveal a comprehensive cockroach allergen profile.</title>
        <authorList>
            <person name="Wang L."/>
            <person name="Xiong Q."/>
            <person name="Saelim N."/>
            <person name="Wang L."/>
            <person name="Nong W."/>
            <person name="Wan A.T."/>
            <person name="Shi M."/>
            <person name="Liu X."/>
            <person name="Cao Q."/>
            <person name="Hui J.H.L."/>
            <person name="Sookrung N."/>
            <person name="Leung T.F."/>
            <person name="Tungtrongchitr A."/>
            <person name="Tsui S.K.W."/>
        </authorList>
    </citation>
    <scope>NUCLEOTIDE SEQUENCE [LARGE SCALE GENOMIC DNA]</scope>
    <source>
        <strain evidence="1">PWHHKU_190912</strain>
    </source>
</reference>
<gene>
    <name evidence="1" type="ORF">ANN_05617</name>
</gene>
<sequence>MSDSYPYSSYKNYLQKARVCLCGGERHWKGKGDREEYSVDKEARKAPYMTHWSPDKRTYVAAKALPGAGALIYMAVAKDPSQGWDIPKR</sequence>
<keyword evidence="2" id="KW-1185">Reference proteome</keyword>
<organism evidence="1 2">
    <name type="scientific">Periplaneta americana</name>
    <name type="common">American cockroach</name>
    <name type="synonym">Blatta americana</name>
    <dbReference type="NCBI Taxonomy" id="6978"/>
    <lineage>
        <taxon>Eukaryota</taxon>
        <taxon>Metazoa</taxon>
        <taxon>Ecdysozoa</taxon>
        <taxon>Arthropoda</taxon>
        <taxon>Hexapoda</taxon>
        <taxon>Insecta</taxon>
        <taxon>Pterygota</taxon>
        <taxon>Neoptera</taxon>
        <taxon>Polyneoptera</taxon>
        <taxon>Dictyoptera</taxon>
        <taxon>Blattodea</taxon>
        <taxon>Blattoidea</taxon>
        <taxon>Blattidae</taxon>
        <taxon>Blattinae</taxon>
        <taxon>Periplaneta</taxon>
    </lineage>
</organism>
<protein>
    <submittedName>
        <fullName evidence="1">Uncharacterized protein</fullName>
    </submittedName>
</protein>
<name>A0ABQ8TBA8_PERAM</name>
<evidence type="ECO:0000313" key="2">
    <source>
        <dbReference type="Proteomes" id="UP001148838"/>
    </source>
</evidence>
<accession>A0ABQ8TBA8</accession>